<reference evidence="1" key="1">
    <citation type="submission" date="2022-10" db="EMBL/GenBank/DDBJ databases">
        <title>The complete genomes of actinobacterial strains from the NBC collection.</title>
        <authorList>
            <person name="Joergensen T.S."/>
            <person name="Alvarez Arevalo M."/>
            <person name="Sterndorff E.B."/>
            <person name="Faurdal D."/>
            <person name="Vuksanovic O."/>
            <person name="Mourched A.-S."/>
            <person name="Charusanti P."/>
            <person name="Shaw S."/>
            <person name="Blin K."/>
            <person name="Weber T."/>
        </authorList>
    </citation>
    <scope>NUCLEOTIDE SEQUENCE</scope>
    <source>
        <strain evidence="1">NBC 01771</strain>
    </source>
</reference>
<name>A0ACD4ZUC1_9ACTN</name>
<dbReference type="EMBL" id="CP109109">
    <property type="protein sequence ID" value="WSC01622.1"/>
    <property type="molecule type" value="Genomic_DNA"/>
</dbReference>
<dbReference type="Proteomes" id="UP001348369">
    <property type="component" value="Chromosome"/>
</dbReference>
<keyword evidence="2" id="KW-1185">Reference proteome</keyword>
<proteinExistence type="predicted"/>
<evidence type="ECO:0000313" key="2">
    <source>
        <dbReference type="Proteomes" id="UP001348369"/>
    </source>
</evidence>
<gene>
    <name evidence="1" type="ORF">OG835_34530</name>
</gene>
<accession>A0ACD4ZUC1</accession>
<organism evidence="1 2">
    <name type="scientific">Streptomyces scopuliridis</name>
    <dbReference type="NCBI Taxonomy" id="452529"/>
    <lineage>
        <taxon>Bacteria</taxon>
        <taxon>Bacillati</taxon>
        <taxon>Actinomycetota</taxon>
        <taxon>Actinomycetes</taxon>
        <taxon>Kitasatosporales</taxon>
        <taxon>Streptomycetaceae</taxon>
        <taxon>Streptomyces</taxon>
    </lineage>
</organism>
<protein>
    <submittedName>
        <fullName evidence="1">Relaxase/mobilization nuclease domain-containing protein</fullName>
    </submittedName>
</protein>
<sequence length="572" mass="62402">MIPRIQKRGQRTIGLLYYLYGPGKFEEHTDPHLVASWDHNAPDPGRDASATLKQLQQLLDQPVENIDQAQRPKKHVWHLSVRNGAEDRILTDEEWGDIARRMVAAAGIDDPQQDAGCRWAAVRHADDHIHIVATLVREDGYKPDLDNDAARVQAQARALEAELGLRRLNKGDGTAAKRPTSAERHKAQRQGRERTAREELRETVRRAVAGAQSETEFFDRLAAAGLVIRTRVAPSGDLLGYKVAHPDDRNKDGEPVFYPGARLAPDLSLPRIRERWSAGIRGQDPSTDTPVRAEPDSPSAARRRTASAAWAAVMIIEHGDDAVAAAHIAAAGEVLDALARTSAAHTRRELRDAASAFERASRSHVRAERGHDRALRQAARELVHSGPALGRGEDGATTAMAIDMLFFLITAAVHWHAKKGHAQQAAAARQAAEHLRSAYQAAAAQPLGALYRRGRRLGRPRVQRQTSVLHEAVPELAEKILAEPGWYALAATLADVEAAGHDPAALLGDAAGRRELDTADSVSDVLVWRLRRTAGLPADTSDGVINSHVEERSAHQAGQRAPGRSGPRRGRP</sequence>
<evidence type="ECO:0000313" key="1">
    <source>
        <dbReference type="EMBL" id="WSC01622.1"/>
    </source>
</evidence>